<dbReference type="PANTHER" id="PTHR43515">
    <property type="entry name" value="THREONINE SYNTHASE-LIKE 1"/>
    <property type="match status" value="1"/>
</dbReference>
<dbReference type="UniPathway" id="UPA00050">
    <property type="reaction ID" value="UER00065"/>
</dbReference>
<dbReference type="InterPro" id="IPR036052">
    <property type="entry name" value="TrpB-like_PALP_sf"/>
</dbReference>
<dbReference type="Pfam" id="PF00291">
    <property type="entry name" value="PALP"/>
    <property type="match status" value="1"/>
</dbReference>
<evidence type="ECO:0000256" key="4">
    <source>
        <dbReference type="ARBA" id="ARBA00013028"/>
    </source>
</evidence>
<dbReference type="InterPro" id="IPR037158">
    <property type="entry name" value="Thr_synth_N_sf"/>
</dbReference>
<dbReference type="InterPro" id="IPR001926">
    <property type="entry name" value="TrpB-like_PALP"/>
</dbReference>
<dbReference type="InterPro" id="IPR000634">
    <property type="entry name" value="Ser/Thr_deHydtase_PyrdxlP-BS"/>
</dbReference>
<name>A0A3D8J6W4_9HELI</name>
<feature type="domain" description="Tryptophan synthase beta chain-like PALP" evidence="12">
    <location>
        <begin position="99"/>
        <end position="400"/>
    </location>
</feature>
<comment type="pathway">
    <text evidence="2">Amino-acid biosynthesis; L-threonine biosynthesis; L-threonine from L-aspartate: step 5/5.</text>
</comment>
<evidence type="ECO:0000256" key="10">
    <source>
        <dbReference type="NCBIfam" id="TIGR00260"/>
    </source>
</evidence>
<comment type="similarity">
    <text evidence="3">Belongs to the threonine synthase family.</text>
</comment>
<dbReference type="Gene3D" id="3.40.50.1100">
    <property type="match status" value="2"/>
</dbReference>
<evidence type="ECO:0000259" key="12">
    <source>
        <dbReference type="Pfam" id="PF00291"/>
    </source>
</evidence>
<dbReference type="PANTHER" id="PTHR43515:SF1">
    <property type="entry name" value="THREONINE SYNTHASE-LIKE 1"/>
    <property type="match status" value="1"/>
</dbReference>
<keyword evidence="14" id="KW-1185">Reference proteome</keyword>
<evidence type="ECO:0000256" key="3">
    <source>
        <dbReference type="ARBA" id="ARBA00005517"/>
    </source>
</evidence>
<keyword evidence="7" id="KW-0791">Threonine biosynthesis</keyword>
<protein>
    <recommendedName>
        <fullName evidence="5 10">Threonine synthase</fullName>
        <ecNumber evidence="4 10">4.2.3.1</ecNumber>
    </recommendedName>
</protein>
<dbReference type="GO" id="GO:0030170">
    <property type="term" value="F:pyridoxal phosphate binding"/>
    <property type="evidence" value="ECO:0007669"/>
    <property type="project" value="InterPro"/>
</dbReference>
<feature type="modified residue" description="N6-(pyridoxal phosphate)lysine" evidence="11">
    <location>
        <position position="115"/>
    </location>
</feature>
<dbReference type="GO" id="GO:0004795">
    <property type="term" value="F:threonine synthase activity"/>
    <property type="evidence" value="ECO:0007669"/>
    <property type="project" value="UniProtKB-UniRule"/>
</dbReference>
<proteinExistence type="inferred from homology"/>
<dbReference type="GO" id="GO:0009088">
    <property type="term" value="P:threonine biosynthetic process"/>
    <property type="evidence" value="ECO:0007669"/>
    <property type="project" value="UniProtKB-UniRule"/>
</dbReference>
<evidence type="ECO:0000256" key="5">
    <source>
        <dbReference type="ARBA" id="ARBA00018679"/>
    </source>
</evidence>
<keyword evidence="8 11" id="KW-0663">Pyridoxal phosphate</keyword>
<dbReference type="Proteomes" id="UP000256424">
    <property type="component" value="Unassembled WGS sequence"/>
</dbReference>
<dbReference type="EC" id="4.2.3.1" evidence="4 10"/>
<dbReference type="GO" id="GO:0005737">
    <property type="term" value="C:cytoplasm"/>
    <property type="evidence" value="ECO:0007669"/>
    <property type="project" value="TreeGrafter"/>
</dbReference>
<dbReference type="SUPFAM" id="SSF53686">
    <property type="entry name" value="Tryptophan synthase beta subunit-like PLP-dependent enzymes"/>
    <property type="match status" value="1"/>
</dbReference>
<accession>A0A3D8J6W4</accession>
<evidence type="ECO:0000256" key="8">
    <source>
        <dbReference type="ARBA" id="ARBA00022898"/>
    </source>
</evidence>
<sequence length="500" mass="56161">MNYLTQTRSNNPTYTTFTDAILDPNADLGGLYTFANITSFQDFSWLKEANYTQICRKVFSQLGIIESLATTGHSHIESALQSYESFRHPQIAPLIQIARNLYCLELYHGPTFAFKDMALQPFSHLLDSLAKEQKQKYLILSATSGDTGPATLHGFANSTNIRAICIYPSGGTSEVQRLQMTTHTAPNLKVFGIHGNFDTAQSALKSLLNKQSFRERLSRKGYALSAANSVNIGRIAFQIVYYFVIAREMFKQGIKKFDVIVPSGNFGNALAGFFARELGVPITKLCIACNPNDILSEFFNTGVYDLRNKTLVTSFSPAMDILKSSNIERLLFAYFGAEKTKQYMESLDTERIFSLTKEELAQLQTVFEARSFSDTACLEGINQAFKEHYMLDPHTSNAYLFAKLRTNTLPTQEAQVILSTAYFAKFAKATFKALKGGDSKRMDALDDLHTLQEIQQEIRTNINPNFALESEILSLFGKKEIHTSIYQVADLEEEILHFCV</sequence>
<dbReference type="InterPro" id="IPR004450">
    <property type="entry name" value="Thr_synthase-like"/>
</dbReference>
<evidence type="ECO:0000256" key="1">
    <source>
        <dbReference type="ARBA" id="ARBA00001933"/>
    </source>
</evidence>
<dbReference type="RefSeq" id="WP_104763132.1">
    <property type="nucleotide sequence ID" value="NZ_FZPM01000014.1"/>
</dbReference>
<comment type="catalytic activity">
    <reaction evidence="9">
        <text>O-phospho-L-homoserine + H2O = L-threonine + phosphate</text>
        <dbReference type="Rhea" id="RHEA:10840"/>
        <dbReference type="ChEBI" id="CHEBI:15377"/>
        <dbReference type="ChEBI" id="CHEBI:43474"/>
        <dbReference type="ChEBI" id="CHEBI:57590"/>
        <dbReference type="ChEBI" id="CHEBI:57926"/>
        <dbReference type="EC" id="4.2.3.1"/>
    </reaction>
</comment>
<evidence type="ECO:0000256" key="2">
    <source>
        <dbReference type="ARBA" id="ARBA00004979"/>
    </source>
</evidence>
<reference evidence="13 14" key="1">
    <citation type="submission" date="2018-04" db="EMBL/GenBank/DDBJ databases">
        <title>Novel Campyloabacter and Helicobacter Species and Strains.</title>
        <authorList>
            <person name="Mannion A.J."/>
            <person name="Shen Z."/>
            <person name="Fox J.G."/>
        </authorList>
    </citation>
    <scope>NUCLEOTIDE SEQUENCE [LARGE SCALE GENOMIC DNA]</scope>
    <source>
        <strain evidence="13 14">MIT 97-5075</strain>
    </source>
</reference>
<evidence type="ECO:0000256" key="9">
    <source>
        <dbReference type="ARBA" id="ARBA00049144"/>
    </source>
</evidence>
<dbReference type="NCBIfam" id="TIGR00260">
    <property type="entry name" value="thrC"/>
    <property type="match status" value="1"/>
</dbReference>
<organism evidence="13 14">
    <name type="scientific">Helicobacter aurati</name>
    <dbReference type="NCBI Taxonomy" id="137778"/>
    <lineage>
        <taxon>Bacteria</taxon>
        <taxon>Pseudomonadati</taxon>
        <taxon>Campylobacterota</taxon>
        <taxon>Epsilonproteobacteria</taxon>
        <taxon>Campylobacterales</taxon>
        <taxon>Helicobacteraceae</taxon>
        <taxon>Helicobacter</taxon>
    </lineage>
</organism>
<evidence type="ECO:0000313" key="13">
    <source>
        <dbReference type="EMBL" id="RDU72856.1"/>
    </source>
</evidence>
<comment type="cofactor">
    <cofactor evidence="1 11">
        <name>pyridoxal 5'-phosphate</name>
        <dbReference type="ChEBI" id="CHEBI:597326"/>
    </cofactor>
</comment>
<keyword evidence="6" id="KW-0028">Amino-acid biosynthesis</keyword>
<gene>
    <name evidence="13" type="ORF">CQA66_02915</name>
</gene>
<dbReference type="EMBL" id="NXLW01000004">
    <property type="protein sequence ID" value="RDU72856.1"/>
    <property type="molecule type" value="Genomic_DNA"/>
</dbReference>
<evidence type="ECO:0000256" key="11">
    <source>
        <dbReference type="PIRSR" id="PIRSR604450-51"/>
    </source>
</evidence>
<evidence type="ECO:0000256" key="6">
    <source>
        <dbReference type="ARBA" id="ARBA00022605"/>
    </source>
</evidence>
<evidence type="ECO:0000256" key="7">
    <source>
        <dbReference type="ARBA" id="ARBA00022697"/>
    </source>
</evidence>
<dbReference type="AlphaFoldDB" id="A0A3D8J6W4"/>
<comment type="caution">
    <text evidence="13">The sequence shown here is derived from an EMBL/GenBank/DDBJ whole genome shotgun (WGS) entry which is preliminary data.</text>
</comment>
<evidence type="ECO:0000313" key="14">
    <source>
        <dbReference type="Proteomes" id="UP000256424"/>
    </source>
</evidence>
<dbReference type="OrthoDB" id="9763107at2"/>
<dbReference type="Gene3D" id="3.90.1380.10">
    <property type="entry name" value="Threonine synthase, N-terminal domain"/>
    <property type="match status" value="1"/>
</dbReference>
<dbReference type="PROSITE" id="PS00165">
    <property type="entry name" value="DEHYDRATASE_SER_THR"/>
    <property type="match status" value="1"/>
</dbReference>